<sequence>MPGVVGRIQEQISEPSDVQKIQKYRKEARAAELNFMLNAPLAVFINVIFLFLWAVNGSPAQAKEACSLQSEARQLTGLVLLDPDCEYDETFVISQSQTTLDCRGATINLQYQRDFGIQIKADAGKVITDISVKNCIILNADSAGIVIDNGVNVAGLSESQQMNGDAVRAFSPKSVVIDDVTIGAAKNAGIYIKKYITGVTVSNSTIKDSYGVCIYIDAYSKYNQILGNVFEHCGFRNRTSGKVKKIPSSFREGLAIDSASSNLIKDNVFDGNAGGGIFLYKNCSEHNAQTGIRVEPAAHNEIVGNTFMNMPVGVWVASRQSRDLSKSDCWDKSPYTGALKNRYFLDHAPSNIITDNRFANLTEVGVRIEDDFTTIRNNSFTNMPAPTEVGAQFRADLLNSPVTGTVDIGNTFR</sequence>
<dbReference type="InterPro" id="IPR039448">
    <property type="entry name" value="Beta_helix"/>
</dbReference>
<protein>
    <submittedName>
        <fullName evidence="3">Parallel beta-helix repeat protein</fullName>
    </submittedName>
</protein>
<comment type="caution">
    <text evidence="3">The sequence shown here is derived from an EMBL/GenBank/DDBJ whole genome shotgun (WGS) entry which is preliminary data.</text>
</comment>
<dbReference type="InterPro" id="IPR006626">
    <property type="entry name" value="PbH1"/>
</dbReference>
<dbReference type="SUPFAM" id="SSF51126">
    <property type="entry name" value="Pectin lyase-like"/>
    <property type="match status" value="1"/>
</dbReference>
<dbReference type="SMART" id="SM00710">
    <property type="entry name" value="PbH1"/>
    <property type="match status" value="7"/>
</dbReference>
<name>A0ABS4ET51_9HYPH</name>
<dbReference type="Pfam" id="PF13229">
    <property type="entry name" value="Beta_helix"/>
    <property type="match status" value="1"/>
</dbReference>
<gene>
    <name evidence="3" type="ORF">J2Z75_004640</name>
</gene>
<accession>A0ABS4ET51</accession>
<organism evidence="3 4">
    <name type="scientific">Rhizobium herbae</name>
    <dbReference type="NCBI Taxonomy" id="508661"/>
    <lineage>
        <taxon>Bacteria</taxon>
        <taxon>Pseudomonadati</taxon>
        <taxon>Pseudomonadota</taxon>
        <taxon>Alphaproteobacteria</taxon>
        <taxon>Hyphomicrobiales</taxon>
        <taxon>Rhizobiaceae</taxon>
        <taxon>Rhizobium/Agrobacterium group</taxon>
        <taxon>Rhizobium</taxon>
    </lineage>
</organism>
<dbReference type="EMBL" id="JAGGJV010000009">
    <property type="protein sequence ID" value="MBP1861112.1"/>
    <property type="molecule type" value="Genomic_DNA"/>
</dbReference>
<keyword evidence="4" id="KW-1185">Reference proteome</keyword>
<feature type="transmembrane region" description="Helical" evidence="1">
    <location>
        <begin position="35"/>
        <end position="55"/>
    </location>
</feature>
<proteinExistence type="predicted"/>
<evidence type="ECO:0000313" key="4">
    <source>
        <dbReference type="Proteomes" id="UP000823786"/>
    </source>
</evidence>
<dbReference type="Gene3D" id="2.160.20.10">
    <property type="entry name" value="Single-stranded right-handed beta-helix, Pectin lyase-like"/>
    <property type="match status" value="1"/>
</dbReference>
<dbReference type="InterPro" id="IPR012334">
    <property type="entry name" value="Pectin_lyas_fold"/>
</dbReference>
<dbReference type="InterPro" id="IPR011050">
    <property type="entry name" value="Pectin_lyase_fold/virulence"/>
</dbReference>
<dbReference type="Proteomes" id="UP000823786">
    <property type="component" value="Unassembled WGS sequence"/>
</dbReference>
<feature type="domain" description="Right handed beta helix" evidence="2">
    <location>
        <begin position="116"/>
        <end position="284"/>
    </location>
</feature>
<evidence type="ECO:0000259" key="2">
    <source>
        <dbReference type="Pfam" id="PF13229"/>
    </source>
</evidence>
<reference evidence="3 4" key="1">
    <citation type="submission" date="2021-03" db="EMBL/GenBank/DDBJ databases">
        <title>Genomic Encyclopedia of Type Strains, Phase IV (KMG-IV): sequencing the most valuable type-strain genomes for metagenomic binning, comparative biology and taxonomic classification.</title>
        <authorList>
            <person name="Goeker M."/>
        </authorList>
    </citation>
    <scope>NUCLEOTIDE SEQUENCE [LARGE SCALE GENOMIC DNA]</scope>
    <source>
        <strain evidence="3 4">DSM 26427</strain>
    </source>
</reference>
<keyword evidence="1" id="KW-0472">Membrane</keyword>
<evidence type="ECO:0000256" key="1">
    <source>
        <dbReference type="SAM" id="Phobius"/>
    </source>
</evidence>
<keyword evidence="1" id="KW-1133">Transmembrane helix</keyword>
<keyword evidence="1" id="KW-0812">Transmembrane</keyword>
<evidence type="ECO:0000313" key="3">
    <source>
        <dbReference type="EMBL" id="MBP1861112.1"/>
    </source>
</evidence>